<sequence length="428" mass="45516">MRQPQSGSSPARQTGDRTRSSRRGRDAGDRRSAESTPDTPAKRTRRRRARRTRRSRRLPSSTGLVVMVIALAAAYGVYWMVVANMVQSGIEAWAAQQEAQGVTMSFRSARVGGFPGTVTARLTAVSTQASVAHGAWSWQTPSLAVEVNPLTPFAVTLDLGLAPHAIRIPVGSTAVALTAMAETARLRLDSSNTRLTSAELTLESARLGADALEGDAYTLDALSARFDAVGPAEPEADDVTQRVSAMLSGLSVPAAARLPLGRDIAAARLEARVLGPLPQDRPLDTALAAWRDDGGSLLLDILEVDWPPLSVQATGQVVLDHALQPESVLRARIVGFVPAVDALREERLVRSADATMAKVLLTSLARPAPDGDLVLDLAVVIRDGTLWVGPVALMPMPRMPWGPPRGSLGDVGIRPGFSLDREGNVVPK</sequence>
<dbReference type="RefSeq" id="WP_184045458.1">
    <property type="nucleotide sequence ID" value="NZ_JACIGK010000016.1"/>
</dbReference>
<reference evidence="3 4" key="1">
    <citation type="submission" date="2020-08" db="EMBL/GenBank/DDBJ databases">
        <title>Genome sequencing of Purple Non-Sulfur Bacteria from various extreme environments.</title>
        <authorList>
            <person name="Mayer M."/>
        </authorList>
    </citation>
    <scope>NUCLEOTIDE SEQUENCE [LARGE SCALE GENOMIC DNA]</scope>
    <source>
        <strain evidence="3 4">JA131</strain>
    </source>
</reference>
<keyword evidence="4" id="KW-1185">Reference proteome</keyword>
<evidence type="ECO:0008006" key="5">
    <source>
        <dbReference type="Google" id="ProtNLM"/>
    </source>
</evidence>
<comment type="caution">
    <text evidence="3">The sequence shown here is derived from an EMBL/GenBank/DDBJ whole genome shotgun (WGS) entry which is preliminary data.</text>
</comment>
<name>A0A7W6WAD8_9PROT</name>
<evidence type="ECO:0000313" key="3">
    <source>
        <dbReference type="EMBL" id="MBB4266748.1"/>
    </source>
</evidence>
<accession>A0A7W6WAD8</accession>
<gene>
    <name evidence="3" type="ORF">GGD89_002381</name>
</gene>
<evidence type="ECO:0000313" key="4">
    <source>
        <dbReference type="Proteomes" id="UP000554286"/>
    </source>
</evidence>
<protein>
    <recommendedName>
        <fullName evidence="5">DUF2125 domain-containing protein</fullName>
    </recommendedName>
</protein>
<evidence type="ECO:0000256" key="1">
    <source>
        <dbReference type="SAM" id="MobiDB-lite"/>
    </source>
</evidence>
<dbReference type="AlphaFoldDB" id="A0A7W6WAD8"/>
<dbReference type="EMBL" id="JACIGK010000016">
    <property type="protein sequence ID" value="MBB4266748.1"/>
    <property type="molecule type" value="Genomic_DNA"/>
</dbReference>
<feature type="region of interest" description="Disordered" evidence="1">
    <location>
        <begin position="1"/>
        <end position="57"/>
    </location>
</feature>
<keyword evidence="2" id="KW-0812">Transmembrane</keyword>
<keyword evidence="2" id="KW-1133">Transmembrane helix</keyword>
<keyword evidence="2" id="KW-0472">Membrane</keyword>
<proteinExistence type="predicted"/>
<feature type="compositionally biased region" description="Basic and acidic residues" evidence="1">
    <location>
        <begin position="14"/>
        <end position="33"/>
    </location>
</feature>
<feature type="compositionally biased region" description="Polar residues" evidence="1">
    <location>
        <begin position="1"/>
        <end position="12"/>
    </location>
</feature>
<feature type="compositionally biased region" description="Basic residues" evidence="1">
    <location>
        <begin position="42"/>
        <end position="57"/>
    </location>
</feature>
<evidence type="ECO:0000256" key="2">
    <source>
        <dbReference type="SAM" id="Phobius"/>
    </source>
</evidence>
<dbReference type="Pfam" id="PF09898">
    <property type="entry name" value="DUF2125"/>
    <property type="match status" value="1"/>
</dbReference>
<dbReference type="Proteomes" id="UP000554286">
    <property type="component" value="Unassembled WGS sequence"/>
</dbReference>
<dbReference type="InterPro" id="IPR018666">
    <property type="entry name" value="DUF2125"/>
</dbReference>
<organism evidence="3 4">
    <name type="scientific">Roseospira visakhapatnamensis</name>
    <dbReference type="NCBI Taxonomy" id="390880"/>
    <lineage>
        <taxon>Bacteria</taxon>
        <taxon>Pseudomonadati</taxon>
        <taxon>Pseudomonadota</taxon>
        <taxon>Alphaproteobacteria</taxon>
        <taxon>Rhodospirillales</taxon>
        <taxon>Rhodospirillaceae</taxon>
        <taxon>Roseospira</taxon>
    </lineage>
</organism>
<feature type="transmembrane region" description="Helical" evidence="2">
    <location>
        <begin position="58"/>
        <end position="81"/>
    </location>
</feature>